<dbReference type="RefSeq" id="WP_309804904.1">
    <property type="nucleotide sequence ID" value="NZ_JAVDRD010000003.1"/>
</dbReference>
<gene>
    <name evidence="5" type="ORF">J2792_001721</name>
</gene>
<evidence type="ECO:0000256" key="1">
    <source>
        <dbReference type="ARBA" id="ARBA00005836"/>
    </source>
</evidence>
<dbReference type="SUPFAM" id="SSF111283">
    <property type="entry name" value="Putative modulator of DNA gyrase, PmbA/TldD"/>
    <property type="match status" value="1"/>
</dbReference>
<evidence type="ECO:0000259" key="3">
    <source>
        <dbReference type="Pfam" id="PF19289"/>
    </source>
</evidence>
<proteinExistence type="inferred from homology"/>
<dbReference type="Pfam" id="PF01523">
    <property type="entry name" value="PmbA_TldD_1st"/>
    <property type="match status" value="1"/>
</dbReference>
<dbReference type="InterPro" id="IPR036059">
    <property type="entry name" value="TldD/PmbA_sf"/>
</dbReference>
<evidence type="ECO:0000259" key="4">
    <source>
        <dbReference type="Pfam" id="PF19290"/>
    </source>
</evidence>
<comment type="similarity">
    <text evidence="1">Belongs to the peptidase U62 family.</text>
</comment>
<dbReference type="Gene3D" id="3.30.2290.10">
    <property type="entry name" value="PmbA/TldD superfamily"/>
    <property type="match status" value="1"/>
</dbReference>
<comment type="caution">
    <text evidence="5">The sequence shown here is derived from an EMBL/GenBank/DDBJ whole genome shotgun (WGS) entry which is preliminary data.</text>
</comment>
<dbReference type="InterPro" id="IPR045569">
    <property type="entry name" value="Metalloprtase-TldD/E_C"/>
</dbReference>
<evidence type="ECO:0000313" key="5">
    <source>
        <dbReference type="EMBL" id="MDR6510855.1"/>
    </source>
</evidence>
<dbReference type="EMBL" id="JAVDRD010000003">
    <property type="protein sequence ID" value="MDR6510855.1"/>
    <property type="molecule type" value="Genomic_DNA"/>
</dbReference>
<feature type="domain" description="Metalloprotease TldD/E C-terminal" evidence="3">
    <location>
        <begin position="231"/>
        <end position="447"/>
    </location>
</feature>
<name>A0ABU1MKI7_9SPHN</name>
<dbReference type="Pfam" id="PF19289">
    <property type="entry name" value="PmbA_TldD_3rd"/>
    <property type="match status" value="1"/>
</dbReference>
<dbReference type="Proteomes" id="UP001184150">
    <property type="component" value="Unassembled WGS sequence"/>
</dbReference>
<sequence>MLTPAQAQERCQALIERARRAGAEAGDAVYLASGAESVSVRLGALEDVERSESEHIGLRVFVGGASASIGSTDLADAALDELASRAVAMARAAPADRFAGLADEHLLARGPFPDLDLDDPAEPAPQELRRLAEEAEDAARAVQGVTNSEGGSASTGRGVVALATSHGFAGAYAASSHSVSASVIAGEGGALQRDYAWASTRFATDLPPPGQIGREAGERAVARLNPGRVKSGAMPVVFDPRVGGSLVGHLLGAISGSSIARRSSFLLDHDGAQIFDSSVTITDDPLRRRGLRSRPFDGEGLPTAPRKLVDAGRLTGWLMDSAAARQLGAVPTGHASRGGSGAPHVTAGNVVIEPGTLTRAQLIADIADGVYVTELIGSGVNGVTGDYSRGAAGFRIVNGEIAGPIAEFTVAGNLLAMFAAMIPASDLKIERGIDVPTLRIDGMSVAGD</sequence>
<protein>
    <submittedName>
        <fullName evidence="5">PmbA protein</fullName>
    </submittedName>
</protein>
<dbReference type="InterPro" id="IPR002510">
    <property type="entry name" value="Metalloprtase-TldD/E_N"/>
</dbReference>
<keyword evidence="6" id="KW-1185">Reference proteome</keyword>
<evidence type="ECO:0000313" key="6">
    <source>
        <dbReference type="Proteomes" id="UP001184150"/>
    </source>
</evidence>
<dbReference type="Pfam" id="PF19290">
    <property type="entry name" value="PmbA_TldD_2nd"/>
    <property type="match status" value="1"/>
</dbReference>
<dbReference type="InterPro" id="IPR045570">
    <property type="entry name" value="Metalloprtase-TldD/E_cen_dom"/>
</dbReference>
<feature type="domain" description="Metalloprotease TldD/E N-terminal" evidence="2">
    <location>
        <begin position="35"/>
        <end position="90"/>
    </location>
</feature>
<organism evidence="5 6">
    <name type="scientific">Novosphingobium capsulatum</name>
    <dbReference type="NCBI Taxonomy" id="13688"/>
    <lineage>
        <taxon>Bacteria</taxon>
        <taxon>Pseudomonadati</taxon>
        <taxon>Pseudomonadota</taxon>
        <taxon>Alphaproteobacteria</taxon>
        <taxon>Sphingomonadales</taxon>
        <taxon>Sphingomonadaceae</taxon>
        <taxon>Novosphingobium</taxon>
    </lineage>
</organism>
<dbReference type="InterPro" id="IPR035068">
    <property type="entry name" value="TldD/PmbA_N"/>
</dbReference>
<reference evidence="5 6" key="1">
    <citation type="submission" date="2023-07" db="EMBL/GenBank/DDBJ databases">
        <title>Sorghum-associated microbial communities from plants grown in Nebraska, USA.</title>
        <authorList>
            <person name="Schachtman D."/>
        </authorList>
    </citation>
    <scope>NUCLEOTIDE SEQUENCE [LARGE SCALE GENOMIC DNA]</scope>
    <source>
        <strain evidence="5 6">DS1027</strain>
    </source>
</reference>
<dbReference type="PANTHER" id="PTHR43421">
    <property type="entry name" value="METALLOPROTEASE PMBA"/>
    <property type="match status" value="1"/>
</dbReference>
<accession>A0ABU1MKI7</accession>
<dbReference type="PANTHER" id="PTHR43421:SF1">
    <property type="entry name" value="METALLOPROTEASE PMBA"/>
    <property type="match status" value="1"/>
</dbReference>
<dbReference type="InterPro" id="IPR047657">
    <property type="entry name" value="PmbA"/>
</dbReference>
<evidence type="ECO:0000259" key="2">
    <source>
        <dbReference type="Pfam" id="PF01523"/>
    </source>
</evidence>
<feature type="domain" description="Metalloprotease TldD/E central" evidence="4">
    <location>
        <begin position="119"/>
        <end position="224"/>
    </location>
</feature>